<dbReference type="RefSeq" id="WP_141106579.1">
    <property type="nucleotide sequence ID" value="NZ_FYEW01000002.1"/>
</dbReference>
<evidence type="ECO:0000313" key="3">
    <source>
        <dbReference type="Proteomes" id="UP000198131"/>
    </source>
</evidence>
<dbReference type="OrthoDB" id="883255at2"/>
<dbReference type="Proteomes" id="UP000198131">
    <property type="component" value="Unassembled WGS sequence"/>
</dbReference>
<name>A0A212UCE8_9BACT</name>
<evidence type="ECO:0000313" key="2">
    <source>
        <dbReference type="EMBL" id="SNC75714.1"/>
    </source>
</evidence>
<sequence>MKFPLRLCLFLPAILGLRMAAAQQGPPASKTQPSPLAPLPEMALQPTMTTSVLPAAGGLRYRYQQVRAYNDECVYLAPAWHGQSKLQPRKQSLFAGPDRAELDALLLSTLNELAEDGWELVEIQSSALPIRATQKVETELAYNDPNRPVYTGTTSIETRTQTRYLFRKPLPNQR</sequence>
<feature type="signal peptide" evidence="1">
    <location>
        <begin position="1"/>
        <end position="22"/>
    </location>
</feature>
<dbReference type="EMBL" id="FYEW01000002">
    <property type="protein sequence ID" value="SNC75714.1"/>
    <property type="molecule type" value="Genomic_DNA"/>
</dbReference>
<evidence type="ECO:0008006" key="4">
    <source>
        <dbReference type="Google" id="ProtNLM"/>
    </source>
</evidence>
<dbReference type="AlphaFoldDB" id="A0A212UCE8"/>
<proteinExistence type="predicted"/>
<protein>
    <recommendedName>
        <fullName evidence="4">DUF4177 domain-containing protein</fullName>
    </recommendedName>
</protein>
<accession>A0A212UCE8</accession>
<reference evidence="3" key="1">
    <citation type="submission" date="2017-06" db="EMBL/GenBank/DDBJ databases">
        <authorList>
            <person name="Varghese N."/>
            <person name="Submissions S."/>
        </authorList>
    </citation>
    <scope>NUCLEOTIDE SEQUENCE [LARGE SCALE GENOMIC DNA]</scope>
    <source>
        <strain evidence="3">DSM 11116</strain>
    </source>
</reference>
<keyword evidence="3" id="KW-1185">Reference proteome</keyword>
<gene>
    <name evidence="2" type="ORF">SAMN06265337_3018</name>
</gene>
<evidence type="ECO:0000256" key="1">
    <source>
        <dbReference type="SAM" id="SignalP"/>
    </source>
</evidence>
<feature type="chain" id="PRO_5012374743" description="DUF4177 domain-containing protein" evidence="1">
    <location>
        <begin position="23"/>
        <end position="174"/>
    </location>
</feature>
<keyword evidence="1" id="KW-0732">Signal</keyword>
<organism evidence="2 3">
    <name type="scientific">Hymenobacter gelipurpurascens</name>
    <dbReference type="NCBI Taxonomy" id="89968"/>
    <lineage>
        <taxon>Bacteria</taxon>
        <taxon>Pseudomonadati</taxon>
        <taxon>Bacteroidota</taxon>
        <taxon>Cytophagia</taxon>
        <taxon>Cytophagales</taxon>
        <taxon>Hymenobacteraceae</taxon>
        <taxon>Hymenobacter</taxon>
    </lineage>
</organism>